<dbReference type="EMBL" id="LGTC01000001">
    <property type="protein sequence ID" value="KNY25898.1"/>
    <property type="molecule type" value="Genomic_DNA"/>
</dbReference>
<dbReference type="STRING" id="398512.Bccel_1158"/>
<name>A0A0L6JJM7_9FIRM</name>
<sequence>MNIDIEVPHRGVNIVNFNRDLWIFNTDIESSMFLKDILIELISRFPLSQSEGIELINYSWKHIDAILKDDIIFHESPEYWASTLYLRVISILILKDFKIIVCYLLTIN</sequence>
<comment type="caution">
    <text evidence="1">The sequence shown here is derived from an EMBL/GenBank/DDBJ whole genome shotgun (WGS) entry which is preliminary data.</text>
</comment>
<reference evidence="2" key="1">
    <citation type="submission" date="2015-07" db="EMBL/GenBank/DDBJ databases">
        <title>Near-Complete Genome Sequence of the Cellulolytic Bacterium Bacteroides (Pseudobacteroides) cellulosolvens ATCC 35603.</title>
        <authorList>
            <person name="Dassa B."/>
            <person name="Utturkar S.M."/>
            <person name="Klingeman D.M."/>
            <person name="Hurt R.A."/>
            <person name="Keller M."/>
            <person name="Xu J."/>
            <person name="Reddy Y.H.K."/>
            <person name="Borovok I."/>
            <person name="Grinberg I.R."/>
            <person name="Lamed R."/>
            <person name="Zhivin O."/>
            <person name="Bayer E.A."/>
            <person name="Brown S.D."/>
        </authorList>
    </citation>
    <scope>NUCLEOTIDE SEQUENCE [LARGE SCALE GENOMIC DNA]</scope>
    <source>
        <strain evidence="2">DSM 2933</strain>
    </source>
</reference>
<keyword evidence="2" id="KW-1185">Reference proteome</keyword>
<gene>
    <name evidence="1" type="ORF">Bccel_1158</name>
</gene>
<accession>A0A0L6JJM7</accession>
<organism evidence="1 2">
    <name type="scientific">Pseudobacteroides cellulosolvens ATCC 35603 = DSM 2933</name>
    <dbReference type="NCBI Taxonomy" id="398512"/>
    <lineage>
        <taxon>Bacteria</taxon>
        <taxon>Bacillati</taxon>
        <taxon>Bacillota</taxon>
        <taxon>Clostridia</taxon>
        <taxon>Eubacteriales</taxon>
        <taxon>Oscillospiraceae</taxon>
        <taxon>Pseudobacteroides</taxon>
    </lineage>
</organism>
<evidence type="ECO:0000313" key="2">
    <source>
        <dbReference type="Proteomes" id="UP000036923"/>
    </source>
</evidence>
<proteinExistence type="predicted"/>
<dbReference type="AlphaFoldDB" id="A0A0L6JJM7"/>
<dbReference type="Proteomes" id="UP000036923">
    <property type="component" value="Unassembled WGS sequence"/>
</dbReference>
<dbReference type="RefSeq" id="WP_154673459.1">
    <property type="nucleotide sequence ID" value="NZ_JQKC01000013.1"/>
</dbReference>
<protein>
    <submittedName>
        <fullName evidence="1">Uncharacterized protein</fullName>
    </submittedName>
</protein>
<evidence type="ECO:0000313" key="1">
    <source>
        <dbReference type="EMBL" id="KNY25898.1"/>
    </source>
</evidence>